<dbReference type="KEGG" id="vg:1488592"/>
<dbReference type="EMBL" id="MK411291">
    <property type="protein sequence ID" value="QCQ67297.1"/>
    <property type="molecule type" value="Genomic_DNA"/>
</dbReference>
<dbReference type="EMBL" id="MF311096">
    <property type="protein sequence ID" value="AWJ76661.1"/>
    <property type="molecule type" value="Genomic_DNA"/>
</dbReference>
<dbReference type="EMBL" id="MK411292">
    <property type="protein sequence ID" value="QCQ67457.1"/>
    <property type="molecule type" value="Genomic_DNA"/>
</dbReference>
<reference evidence="3" key="3">
    <citation type="journal article" date="2015" name="Genome Announc.">
        <title>Complete Genome Sequence of a Western Siberian Lymantria dispar Multiple Nucleopolyhedrovirus Isolate.</title>
        <authorList>
            <person name="Kabilov M.R."/>
            <person name="Martemyanov V.V."/>
            <person name="Tupikin A.E."/>
            <person name="Baturina O.A."/>
            <person name="Belousova I.A."/>
            <person name="Bondar A.A."/>
            <person name="Ilyinykh A.V."/>
        </authorList>
    </citation>
    <scope>NUCLEOTIDE SEQUENCE</scope>
    <source>
        <strain evidence="3">LdMNPV-27/2</strain>
    </source>
</reference>
<dbReference type="EMBL" id="AF081810">
    <property type="protein sequence ID" value="AAC70231.1"/>
    <property type="molecule type" value="Genomic_DNA"/>
</dbReference>
<evidence type="ECO:0000313" key="14">
    <source>
        <dbReference type="Proteomes" id="UP000203997"/>
    </source>
</evidence>
<evidence type="ECO:0000313" key="8">
    <source>
        <dbReference type="EMBL" id="AQQ80067.1"/>
    </source>
</evidence>
<keyword evidence="14" id="KW-1185">Reference proteome</keyword>
<evidence type="ECO:0000313" key="4">
    <source>
        <dbReference type="EMBL" id="AMO27544.1"/>
    </source>
</evidence>
<reference evidence="13" key="12">
    <citation type="submission" date="2019-11" db="EMBL/GenBank/DDBJ databases">
        <title>Strain of Lymantria dispar multiple nucleopolyhedrovirus, used for insecticide preparation.</title>
        <authorList>
            <person name="Kolosov A.V."/>
            <person name="Moiseeva A.A."/>
            <person name="Okhlopkova O.V."/>
            <person name="Safatov A.S."/>
        </authorList>
    </citation>
    <scope>NUCLEOTIDE SEQUENCE</scope>
    <source>
        <strain evidence="13">NSh-07</strain>
    </source>
</reference>
<reference evidence="8" key="9">
    <citation type="journal article" date="2017" name="J. Invertebr. Pathol.">
        <title>A comparison of the adaptations of strains of Lymantria dispar multiple nucleopolyhedrovirus to hosts from spatially isolated populations.</title>
        <authorList>
            <person name="Martemyanov V.V."/>
            <person name="Podgwaite J.D."/>
            <person name="Belousova I.A."/>
            <person name="Pavlushin S.V."/>
            <person name="Slavicek J.M."/>
            <person name="Baturina O.A."/>
            <person name="Kabilov M.R."/>
            <person name="Ilyinykh A.V."/>
        </authorList>
    </citation>
    <scope>NUCLEOTIDE SEQUENCE</scope>
    <source>
        <strain evidence="8">LdMNPV-27/0</strain>
    </source>
</reference>
<reference evidence="9" key="10">
    <citation type="submission" date="2017-06" db="EMBL/GenBank/DDBJ databases">
        <title>Complete Genome Sequence of a Lymantria dispar Nucleopolyhedrovirus (LdMNPV) strain from Turkey.</title>
        <authorList>
            <person name="Gencer D."/>
            <person name="Inan C."/>
            <person name="Nalcacioglu R."/>
            <person name="Yin F."/>
            <person name="Zhu Z."/>
            <person name="Wang J."/>
            <person name="Hu Z."/>
            <person name="Arif B.M."/>
            <person name="Demirbag Z."/>
            <person name="Demir I."/>
        </authorList>
    </citation>
    <scope>NUCLEOTIDE SEQUENCE</scope>
    <source>
        <strain evidence="9">T3</strain>
    </source>
</reference>
<proteinExistence type="predicted"/>
<evidence type="ECO:0000313" key="1">
    <source>
        <dbReference type="EMBL" id="AAC70231.1"/>
    </source>
</evidence>
<evidence type="ECO:0000313" key="3">
    <source>
        <dbReference type="EMBL" id="AJR20319.1"/>
    </source>
</evidence>
<dbReference type="InterPro" id="IPR015797">
    <property type="entry name" value="NUDIX_hydrolase-like_dom_sf"/>
</dbReference>
<evidence type="ECO:0000313" key="2">
    <source>
        <dbReference type="EMBL" id="AIX47884.1"/>
    </source>
</evidence>
<reference evidence="10" key="11">
    <citation type="submission" date="2019-01" db="EMBL/GenBank/DDBJ databases">
        <title>New Siberian Lymantria dispar nucleopolyhedrovirus strain forms single nucleocapsids within cubic polyhedra.</title>
        <authorList>
            <person name="Pavlushin S.V."/>
            <person name="Ilinsky Y.Y."/>
            <person name="Belousova I.A."/>
            <person name="Bayborodin S.I."/>
            <person name="Lunev E.A."/>
            <person name="Toshchakov S.V."/>
            <person name="Martemyanov V.V."/>
        </authorList>
    </citation>
    <scope>NUCLEOTIDE SEQUENCE</scope>
    <source>
        <strain evidence="10">LDMN_Nsk06_pass_01_repl_01</strain>
        <strain evidence="11">LDMN_Nsk07_pass_01_repl_02</strain>
        <strain evidence="12">LDMN_Nsk15_pass_02_repl_01</strain>
    </source>
</reference>
<reference evidence="4" key="5">
    <citation type="submission" date="2016-03" db="EMBL/GenBank/DDBJ databases">
        <title>Geographic isolates of Lymantria dispar multiple nucleopolyhedrovirus: Genomic analysis and biological activity against different host strains of Lymantria dispar.</title>
        <authorList>
            <person name="Harrison R.L."/>
            <person name="Rowley D.L."/>
            <person name="Keena M.A."/>
        </authorList>
    </citation>
    <scope>NUCLEOTIDE SEQUENCE</scope>
    <source>
        <strain evidence="4">3054</strain>
        <strain evidence="5">Ab-a624</strain>
    </source>
</reference>
<evidence type="ECO:0000313" key="13">
    <source>
        <dbReference type="EMBL" id="QIT08091.1"/>
    </source>
</evidence>
<dbReference type="EMBL" id="MN661137">
    <property type="protein sequence ID" value="QIT08091.1"/>
    <property type="molecule type" value="Genomic_DNA"/>
</dbReference>
<reference evidence="1 14" key="1">
    <citation type="journal article" date="1999" name="Virology">
        <title>Sequence and analysis of the genome of a baculovirus pathogenic for Lymantria dispar.</title>
        <authorList>
            <person name="Kuzio J."/>
            <person name="Pearson M.N."/>
            <person name="Harwood S.H."/>
            <person name="Funk C.J."/>
            <person name="Evans J.T."/>
            <person name="Slavicek J.M."/>
            <person name="Rohrmann G.F."/>
        </authorList>
    </citation>
    <scope>NUCLEOTIDE SEQUENCE [LARGE SCALE GENOMIC DNA]</scope>
</reference>
<sequence>MRCAGLFLIVQPDKAVLLCASRSYCGHVRHTSRSVDATNFLEKISIPRGKRDGRDIFDYETAVREFIEETGCVFESAYVYRAPFVLHWQDAGVTYTYSIYVGVTVGAALKQVAREPNTFCVKLQRGRAAAADQNIYRVNIEKRRFNNEIARRLYILSLDRYFQYMNEKQLVTYDSSNYLDFFIFVRAVKREFDSGETLNFFCLSLQLETLAAGLDERKRDKWRPPSSARPNYVAATRQALREIGTIV</sequence>
<protein>
    <submittedName>
        <fullName evidence="13">ADP-ribose pyrophasphatase</fullName>
    </submittedName>
    <submittedName>
        <fullName evidence="2">ADP-ribose pyrophosphatase</fullName>
    </submittedName>
    <submittedName>
        <fullName evidence="3">ADPRase</fullName>
    </submittedName>
    <submittedName>
        <fullName evidence="9">Ac38</fullName>
    </submittedName>
    <submittedName>
        <fullName evidence="4">BV-E31</fullName>
    </submittedName>
    <submittedName>
        <fullName evidence="1">LdOrf-46 peptide</fullName>
    </submittedName>
</protein>
<dbReference type="OrthoDB" id="12499at10239"/>
<gene>
    <name evidence="9" type="ORF">LdMNPV-T3_00044</name>
</gene>
<organism evidence="1 14">
    <name type="scientific">Lymantria dispar multicapsid nuclear polyhedrosis virus</name>
    <name type="common">LdMNPV</name>
    <dbReference type="NCBI Taxonomy" id="10449"/>
    <lineage>
        <taxon>Viruses</taxon>
        <taxon>Viruses incertae sedis</taxon>
        <taxon>Naldaviricetes</taxon>
        <taxon>Lefavirales</taxon>
        <taxon>Baculoviridae</taxon>
        <taxon>Alphabaculovirus</taxon>
        <taxon>Alphabaculovirus lydisparis</taxon>
    </lineage>
</organism>
<name>Q9YMS8_NPVLD</name>
<dbReference type="EMBL" id="KT626570">
    <property type="protein sequence ID" value="AMO27544.1"/>
    <property type="molecule type" value="Genomic_DNA"/>
</dbReference>
<dbReference type="EMBL" id="KY249580">
    <property type="protein sequence ID" value="AQQ80067.1"/>
    <property type="molecule type" value="Genomic_DNA"/>
</dbReference>
<evidence type="ECO:0000313" key="6">
    <source>
        <dbReference type="EMBL" id="AMO65538.1"/>
    </source>
</evidence>
<dbReference type="EMBL" id="KM386655">
    <property type="protein sequence ID" value="AIX47884.1"/>
    <property type="molecule type" value="Genomic_DNA"/>
</dbReference>
<evidence type="ECO:0000313" key="5">
    <source>
        <dbReference type="EMBL" id="AMO27899.1"/>
    </source>
</evidence>
<reference evidence="6" key="6">
    <citation type="submission" date="2016-03" db="EMBL/GenBank/DDBJ databases">
        <authorList>
            <person name="Ploux O."/>
        </authorList>
    </citation>
    <scope>NUCLEOTIDE SEQUENCE</scope>
    <source>
        <strain evidence="6">LdMNPV-45/0</strain>
    </source>
</reference>
<evidence type="ECO:0000313" key="10">
    <source>
        <dbReference type="EMBL" id="QCQ67297.1"/>
    </source>
</evidence>
<reference evidence="7" key="8">
    <citation type="submission" date="2016-07" db="EMBL/GenBank/DDBJ databases">
        <title>Complete genome of LdMNPV (Lymantria dispar nucleopolyhedrovirus) isolated in south-western Poland.</title>
        <authorList>
            <person name="Krejmer-Rabalska M."/>
            <person name="Rabalski L."/>
            <person name="Skrzecz I."/>
            <person name="Szewczyk B."/>
        </authorList>
    </citation>
    <scope>NUCLEOTIDE SEQUENCE</scope>
    <source>
        <strain evidence="7">RR01</strain>
    </source>
</reference>
<dbReference type="EMBL" id="KX618634">
    <property type="protein sequence ID" value="AOW42822.1"/>
    <property type="molecule type" value="Genomic_DNA"/>
</dbReference>
<dbReference type="SUPFAM" id="SSF55811">
    <property type="entry name" value="Nudix"/>
    <property type="match status" value="1"/>
</dbReference>
<dbReference type="EMBL" id="MK411293">
    <property type="protein sequence ID" value="QCQ67616.1"/>
    <property type="molecule type" value="Genomic_DNA"/>
</dbReference>
<evidence type="ECO:0000313" key="7">
    <source>
        <dbReference type="EMBL" id="AOW42822.1"/>
    </source>
</evidence>
<reference evidence="3" key="2">
    <citation type="journal article" date="2015" name="Dokl. Biochem. Biophys.">
        <title>The enhancin gene: One of the genetic determinants of population variation in baculoviral virulence.</title>
        <authorList>
            <person name="Martemyanov V.V."/>
            <person name="Kabilov M.R."/>
            <person name="Tupikin A.E."/>
            <person name="Baturina O.A."/>
            <person name="Belousova I.A."/>
            <person name="Podgwaite J.D."/>
            <person name="Ilynykh A.V."/>
            <person name="Vlassov V.V."/>
        </authorList>
    </citation>
    <scope>NUCLEOTIDE SEQUENCE</scope>
    <source>
        <strain evidence="3">LdMNPV-27/2</strain>
        <strain evidence="6">LdMNPV-45/0</strain>
    </source>
</reference>
<reference evidence="2" key="4">
    <citation type="journal article" date="2015" name="Genome Announc.">
        <title>Complete Genome Sequence of the Strain of Lymantria dispar Multiple Nucleopolyhedrovirus Found in the Gypsy Moth Biopesticide Virin-ENSh.</title>
        <authorList>
            <person name="Harrison R.L."/>
            <person name="Rowley D.L."/>
        </authorList>
    </citation>
    <scope>NUCLEOTIDE SEQUENCE</scope>
    <source>
        <strain evidence="2">3029</strain>
    </source>
</reference>
<dbReference type="Gene3D" id="3.90.79.10">
    <property type="entry name" value="Nucleoside Triphosphate Pyrophosphohydrolase"/>
    <property type="match status" value="1"/>
</dbReference>
<evidence type="ECO:0000313" key="11">
    <source>
        <dbReference type="EMBL" id="QCQ67457.1"/>
    </source>
</evidence>
<dbReference type="EMBL" id="KU862282">
    <property type="protein sequence ID" value="AMO65538.1"/>
    <property type="molecule type" value="Genomic_DNA"/>
</dbReference>
<evidence type="ECO:0000313" key="12">
    <source>
        <dbReference type="EMBL" id="QCQ67616.1"/>
    </source>
</evidence>
<dbReference type="RefSeq" id="NP_047682.1">
    <property type="nucleotide sequence ID" value="NC_001973.1"/>
</dbReference>
<organismHost>
    <name type="scientific">Lepidoptera</name>
    <name type="common">moths &amp; butterflies</name>
    <dbReference type="NCBI Taxonomy" id="7088"/>
</organismHost>
<dbReference type="EMBL" id="KP027546">
    <property type="protein sequence ID" value="AJR20319.1"/>
    <property type="molecule type" value="Genomic_DNA"/>
</dbReference>
<evidence type="ECO:0000313" key="9">
    <source>
        <dbReference type="EMBL" id="AWJ76661.1"/>
    </source>
</evidence>
<accession>Q9YMS8</accession>
<dbReference type="Proteomes" id="UP000203997">
    <property type="component" value="Segment"/>
</dbReference>
<dbReference type="PIR" id="T30393">
    <property type="entry name" value="T30393"/>
</dbReference>
<dbReference type="EMBL" id="KT626572">
    <property type="protein sequence ID" value="AMO27899.1"/>
    <property type="molecule type" value="Genomic_DNA"/>
</dbReference>
<reference evidence="3" key="7">
    <citation type="submission" date="2016-04" db="EMBL/GenBank/DDBJ databases">
        <authorList>
            <person name="Evans L.H."/>
            <person name="Alamgir A."/>
            <person name="Owens N."/>
            <person name="Weber N.D."/>
            <person name="Virtaneva K."/>
            <person name="Barbian K."/>
            <person name="Babar A."/>
            <person name="Rosenke K."/>
        </authorList>
    </citation>
    <scope>NUCLEOTIDE SEQUENCE</scope>
    <source>
        <strain evidence="3">LdMNPV-27/2</strain>
    </source>
</reference>